<sequence>MWSLLLNEQISDDVKQKLRSFYPKAVTVADILEIDRTDMSVKLSMPLQVVDSLCESILSTVKNDGVSFGPLLLQDDYPAKFSLGDLSLDSVFGEFFCKHALSLISGPPGVGKTQLLISAACWCIANNFHVLYLMSDRGVVFDRLLSMMQERRLENTEILSNLHIETVETISDVFEVLERVPTAMDCSWGCVLVDSLTPVVQPYLAFDMNNGRSIITHLFLTLRQIALQWKCPVLTTNQTRKTADGNLKNALHPNIYHFFDYKVDLVQNSEKRLGIIDKSPCFKTPRTFEYSIEGDGIHLATH</sequence>
<dbReference type="PANTHER" id="PTHR46457:SF1">
    <property type="entry name" value="DNA REPAIR PROTEIN RAD51 HOMOLOG 4"/>
    <property type="match status" value="1"/>
</dbReference>
<gene>
    <name evidence="4" type="ORF">AV274_1798</name>
</gene>
<dbReference type="GO" id="GO:0000723">
    <property type="term" value="P:telomere maintenance"/>
    <property type="evidence" value="ECO:0007669"/>
    <property type="project" value="TreeGrafter"/>
</dbReference>
<dbReference type="GO" id="GO:0000400">
    <property type="term" value="F:four-way junction DNA binding"/>
    <property type="evidence" value="ECO:0007669"/>
    <property type="project" value="TreeGrafter"/>
</dbReference>
<dbReference type="InterPro" id="IPR051988">
    <property type="entry name" value="HRR_RAD51_Paralog"/>
</dbReference>
<comment type="subcellular location">
    <subcellularLocation>
        <location evidence="1">Nucleus</location>
    </subcellularLocation>
</comment>
<evidence type="ECO:0000256" key="2">
    <source>
        <dbReference type="ARBA" id="ARBA00023242"/>
    </source>
</evidence>
<dbReference type="Pfam" id="PF13481">
    <property type="entry name" value="AAA_25"/>
    <property type="match status" value="1"/>
</dbReference>
<dbReference type="AlphaFoldDB" id="A0A196SHF1"/>
<protein>
    <submittedName>
        <fullName evidence="4">DNA repair protein Rad51</fullName>
    </submittedName>
</protein>
<organism evidence="4 5">
    <name type="scientific">Blastocystis sp. subtype 1 (strain ATCC 50177 / NandII)</name>
    <dbReference type="NCBI Taxonomy" id="478820"/>
    <lineage>
        <taxon>Eukaryota</taxon>
        <taxon>Sar</taxon>
        <taxon>Stramenopiles</taxon>
        <taxon>Bigyra</taxon>
        <taxon>Opalozoa</taxon>
        <taxon>Opalinata</taxon>
        <taxon>Blastocystidae</taxon>
        <taxon>Blastocystis</taxon>
    </lineage>
</organism>
<dbReference type="GO" id="GO:0033063">
    <property type="term" value="C:Rad51B-Rad51C-Rad51D-XRCC2 complex"/>
    <property type="evidence" value="ECO:0007669"/>
    <property type="project" value="TreeGrafter"/>
</dbReference>
<name>A0A196SHF1_BLAHN</name>
<dbReference type="GO" id="GO:0005657">
    <property type="term" value="C:replication fork"/>
    <property type="evidence" value="ECO:0007669"/>
    <property type="project" value="TreeGrafter"/>
</dbReference>
<dbReference type="Gene3D" id="3.40.50.300">
    <property type="entry name" value="P-loop containing nucleotide triphosphate hydrolases"/>
    <property type="match status" value="1"/>
</dbReference>
<dbReference type="GO" id="GO:0005815">
    <property type="term" value="C:microtubule organizing center"/>
    <property type="evidence" value="ECO:0007669"/>
    <property type="project" value="TreeGrafter"/>
</dbReference>
<evidence type="ECO:0000256" key="1">
    <source>
        <dbReference type="ARBA" id="ARBA00004123"/>
    </source>
</evidence>
<dbReference type="STRING" id="478820.A0A196SHF1"/>
<accession>A0A196SHF1</accession>
<dbReference type="SUPFAM" id="SSF52540">
    <property type="entry name" value="P-loop containing nucleoside triphosphate hydrolases"/>
    <property type="match status" value="1"/>
</dbReference>
<comment type="caution">
    <text evidence="4">The sequence shown here is derived from an EMBL/GenBank/DDBJ whole genome shotgun (WGS) entry which is preliminary data.</text>
</comment>
<dbReference type="Proteomes" id="UP000078348">
    <property type="component" value="Unassembled WGS sequence"/>
</dbReference>
<dbReference type="InterPro" id="IPR027417">
    <property type="entry name" value="P-loop_NTPase"/>
</dbReference>
<evidence type="ECO:0000313" key="5">
    <source>
        <dbReference type="Proteomes" id="UP000078348"/>
    </source>
</evidence>
<dbReference type="GO" id="GO:0008094">
    <property type="term" value="F:ATP-dependent activity, acting on DNA"/>
    <property type="evidence" value="ECO:0007669"/>
    <property type="project" value="TreeGrafter"/>
</dbReference>
<evidence type="ECO:0000313" key="4">
    <source>
        <dbReference type="EMBL" id="OAO16475.1"/>
    </source>
</evidence>
<dbReference type="OrthoDB" id="336321at2759"/>
<dbReference type="GO" id="GO:0042148">
    <property type="term" value="P:DNA strand invasion"/>
    <property type="evidence" value="ECO:0007669"/>
    <property type="project" value="TreeGrafter"/>
</dbReference>
<dbReference type="EMBL" id="LXWW01000078">
    <property type="protein sequence ID" value="OAO16475.1"/>
    <property type="molecule type" value="Genomic_DNA"/>
</dbReference>
<feature type="domain" description="AAA+ ATPase" evidence="3">
    <location>
        <begin position="98"/>
        <end position="269"/>
    </location>
</feature>
<dbReference type="SMART" id="SM00382">
    <property type="entry name" value="AAA"/>
    <property type="match status" value="1"/>
</dbReference>
<evidence type="ECO:0000259" key="3">
    <source>
        <dbReference type="SMART" id="SM00382"/>
    </source>
</evidence>
<dbReference type="GO" id="GO:0000724">
    <property type="term" value="P:double-strand break repair via homologous recombination"/>
    <property type="evidence" value="ECO:0007669"/>
    <property type="project" value="TreeGrafter"/>
</dbReference>
<dbReference type="InterPro" id="IPR003593">
    <property type="entry name" value="AAA+_ATPase"/>
</dbReference>
<dbReference type="GO" id="GO:0007131">
    <property type="term" value="P:reciprocal meiotic recombination"/>
    <property type="evidence" value="ECO:0007669"/>
    <property type="project" value="TreeGrafter"/>
</dbReference>
<keyword evidence="2" id="KW-0539">Nucleus</keyword>
<dbReference type="GO" id="GO:0003697">
    <property type="term" value="F:single-stranded DNA binding"/>
    <property type="evidence" value="ECO:0007669"/>
    <property type="project" value="TreeGrafter"/>
</dbReference>
<dbReference type="PANTHER" id="PTHR46457">
    <property type="entry name" value="DNA REPAIR PROTEIN RAD51 HOMOLOG 4"/>
    <property type="match status" value="1"/>
</dbReference>
<reference evidence="4 5" key="1">
    <citation type="submission" date="2016-05" db="EMBL/GenBank/DDBJ databases">
        <title>Nuclear genome of Blastocystis sp. subtype 1 NandII.</title>
        <authorList>
            <person name="Gentekaki E."/>
            <person name="Curtis B."/>
            <person name="Stairs C."/>
            <person name="Eme L."/>
            <person name="Herman E."/>
            <person name="Klimes V."/>
            <person name="Arias M.C."/>
            <person name="Elias M."/>
            <person name="Hilliou F."/>
            <person name="Klute M."/>
            <person name="Malik S.-B."/>
            <person name="Pightling A."/>
            <person name="Rachubinski R."/>
            <person name="Salas D."/>
            <person name="Schlacht A."/>
            <person name="Suga H."/>
            <person name="Archibald J."/>
            <person name="Ball S.G."/>
            <person name="Clark G."/>
            <person name="Dacks J."/>
            <person name="Van Der Giezen M."/>
            <person name="Tsaousis A."/>
            <person name="Roger A."/>
        </authorList>
    </citation>
    <scope>NUCLEOTIDE SEQUENCE [LARGE SCALE GENOMIC DNA]</scope>
    <source>
        <strain evidence="5">ATCC 50177 / NandII</strain>
    </source>
</reference>
<proteinExistence type="predicted"/>
<keyword evidence="5" id="KW-1185">Reference proteome</keyword>